<feature type="compositionally biased region" description="Acidic residues" evidence="1">
    <location>
        <begin position="158"/>
        <end position="178"/>
    </location>
</feature>
<sequence>MQVGCEMPGGSRLGLSQGPLRLPTKVLEDIRDNVAASLKEVADLLCPAHEHQVTAAYLPPGVNAAWYTLAVPCCENDIGWKLEMYSNCVLRTVMRCKMVKLIEDSPVGKPAKFLQPRMIWGEALCTEMVELIYNSDPLEKWWLDEKLIKDNQPADTCPDPDEELYMDEPEVGSEEIESNLEGNETANHPPGSDRLLERICEWRRRISSVIKDNQPADTRPDPDEELYMDEPEVGSEEIESNPEGGETANHPPGSDRWFEKMAELRRRISSMGDYDHYEVCDDSDSDTDRETESEGEDNMEMED</sequence>
<feature type="compositionally biased region" description="Acidic residues" evidence="1">
    <location>
        <begin position="222"/>
        <end position="240"/>
    </location>
</feature>
<evidence type="ECO:0000313" key="2">
    <source>
        <dbReference type="EMBL" id="CUS15422.1"/>
    </source>
</evidence>
<feature type="region of interest" description="Disordered" evidence="1">
    <location>
        <begin position="269"/>
        <end position="303"/>
    </location>
</feature>
<reference evidence="2" key="1">
    <citation type="submission" date="2015-10" db="EMBL/GenBank/DDBJ databases">
        <authorList>
            <person name="Regsiter A."/>
            <person name="william w."/>
        </authorList>
    </citation>
    <scope>NUCLEOTIDE SEQUENCE</scope>
    <source>
        <strain evidence="2">Montdore</strain>
    </source>
</reference>
<feature type="compositionally biased region" description="Acidic residues" evidence="1">
    <location>
        <begin position="293"/>
        <end position="303"/>
    </location>
</feature>
<feature type="region of interest" description="Disordered" evidence="1">
    <location>
        <begin position="211"/>
        <end position="257"/>
    </location>
</feature>
<dbReference type="AlphaFoldDB" id="A0A292Q6I4"/>
<protein>
    <submittedName>
        <fullName evidence="2">Uncharacterized protein</fullName>
    </submittedName>
</protein>
<evidence type="ECO:0000256" key="1">
    <source>
        <dbReference type="SAM" id="MobiDB-lite"/>
    </source>
</evidence>
<organism evidence="2 3">
    <name type="scientific">Tuber aestivum</name>
    <name type="common">summer truffle</name>
    <dbReference type="NCBI Taxonomy" id="59557"/>
    <lineage>
        <taxon>Eukaryota</taxon>
        <taxon>Fungi</taxon>
        <taxon>Dikarya</taxon>
        <taxon>Ascomycota</taxon>
        <taxon>Pezizomycotina</taxon>
        <taxon>Pezizomycetes</taxon>
        <taxon>Pezizales</taxon>
        <taxon>Tuberaceae</taxon>
        <taxon>Tuber</taxon>
    </lineage>
</organism>
<keyword evidence="3" id="KW-1185">Reference proteome</keyword>
<dbReference type="EMBL" id="LN890947">
    <property type="protein sequence ID" value="CUS15422.1"/>
    <property type="molecule type" value="Genomic_DNA"/>
</dbReference>
<dbReference type="Proteomes" id="UP001412239">
    <property type="component" value="Unassembled WGS sequence"/>
</dbReference>
<proteinExistence type="predicted"/>
<name>A0A292Q6I4_9PEZI</name>
<feature type="region of interest" description="Disordered" evidence="1">
    <location>
        <begin position="151"/>
        <end position="193"/>
    </location>
</feature>
<accession>A0A292Q6I4</accession>
<evidence type="ECO:0000313" key="3">
    <source>
        <dbReference type="Proteomes" id="UP001412239"/>
    </source>
</evidence>
<gene>
    <name evidence="2" type="ORF">GSTUAT00000473001</name>
</gene>